<reference evidence="1" key="2">
    <citation type="submission" date="2022-06" db="UniProtKB">
        <authorList>
            <consortium name="EnsemblMetazoa"/>
        </authorList>
    </citation>
    <scope>IDENTIFICATION</scope>
    <source>
        <strain evidence="1">PS312</strain>
    </source>
</reference>
<accession>A0A2A6B724</accession>
<sequence>MSTQPREVVERFRGISEENCKNKCDSSSTCEAFSYRQSNCALLGSEYKDKICAAPTIVSSKIAVIRASYAKDLQFPSECGGPMANSECIEKVCKCKDGFELTHSVPKYTNVYTTYFVCSGGVDNRRWEVLSHPMMSRTMQTCS</sequence>
<evidence type="ECO:0000313" key="1">
    <source>
        <dbReference type="EnsemblMetazoa" id="PPA35455.1"/>
    </source>
</evidence>
<dbReference type="InterPro" id="IPR003609">
    <property type="entry name" value="Pan_app"/>
</dbReference>
<reference evidence="2" key="1">
    <citation type="journal article" date="2008" name="Nat. Genet.">
        <title>The Pristionchus pacificus genome provides a unique perspective on nematode lifestyle and parasitism.</title>
        <authorList>
            <person name="Dieterich C."/>
            <person name="Clifton S.W."/>
            <person name="Schuster L.N."/>
            <person name="Chinwalla A."/>
            <person name="Delehaunty K."/>
            <person name="Dinkelacker I."/>
            <person name="Fulton L."/>
            <person name="Fulton R."/>
            <person name="Godfrey J."/>
            <person name="Minx P."/>
            <person name="Mitreva M."/>
            <person name="Roeseler W."/>
            <person name="Tian H."/>
            <person name="Witte H."/>
            <person name="Yang S.P."/>
            <person name="Wilson R.K."/>
            <person name="Sommer R.J."/>
        </authorList>
    </citation>
    <scope>NUCLEOTIDE SEQUENCE [LARGE SCALE GENOMIC DNA]</scope>
    <source>
        <strain evidence="2">PS312</strain>
    </source>
</reference>
<dbReference type="EnsemblMetazoa" id="PPA35455.1">
    <property type="protein sequence ID" value="PPA35455.1"/>
    <property type="gene ID" value="WBGene00273824"/>
</dbReference>
<dbReference type="SUPFAM" id="SSF57414">
    <property type="entry name" value="Hairpin loop containing domain-like"/>
    <property type="match status" value="1"/>
</dbReference>
<name>A0A2A6B724_PRIPA</name>
<evidence type="ECO:0000313" key="2">
    <source>
        <dbReference type="Proteomes" id="UP000005239"/>
    </source>
</evidence>
<dbReference type="PROSITE" id="PS50948">
    <property type="entry name" value="PAN"/>
    <property type="match status" value="1"/>
</dbReference>
<proteinExistence type="predicted"/>
<dbReference type="Pfam" id="PF08276">
    <property type="entry name" value="PAN_2"/>
    <property type="match status" value="1"/>
</dbReference>
<keyword evidence="2" id="KW-1185">Reference proteome</keyword>
<dbReference type="AlphaFoldDB" id="A0A2A6B724"/>
<accession>A0A8R1YPS3</accession>
<protein>
    <submittedName>
        <fullName evidence="1">Apple domain-containing protein</fullName>
    </submittedName>
</protein>
<dbReference type="Proteomes" id="UP000005239">
    <property type="component" value="Unassembled WGS sequence"/>
</dbReference>
<gene>
    <name evidence="1" type="primary">WBGene00273824</name>
</gene>
<organism evidence="1 2">
    <name type="scientific">Pristionchus pacificus</name>
    <name type="common">Parasitic nematode worm</name>
    <dbReference type="NCBI Taxonomy" id="54126"/>
    <lineage>
        <taxon>Eukaryota</taxon>
        <taxon>Metazoa</taxon>
        <taxon>Ecdysozoa</taxon>
        <taxon>Nematoda</taxon>
        <taxon>Chromadorea</taxon>
        <taxon>Rhabditida</taxon>
        <taxon>Rhabditina</taxon>
        <taxon>Diplogasteromorpha</taxon>
        <taxon>Diplogasteroidea</taxon>
        <taxon>Neodiplogasteridae</taxon>
        <taxon>Pristionchus</taxon>
    </lineage>
</organism>